<dbReference type="AlphaFoldDB" id="I0V0A6"/>
<proteinExistence type="inferred from homology"/>
<dbReference type="SUPFAM" id="SSF103473">
    <property type="entry name" value="MFS general substrate transporter"/>
    <property type="match status" value="1"/>
</dbReference>
<feature type="transmembrane region" description="Helical" evidence="6">
    <location>
        <begin position="340"/>
        <end position="367"/>
    </location>
</feature>
<evidence type="ECO:0000256" key="5">
    <source>
        <dbReference type="ARBA" id="ARBA00023136"/>
    </source>
</evidence>
<dbReference type="InterPro" id="IPR044772">
    <property type="entry name" value="NO3_transporter"/>
</dbReference>
<dbReference type="RefSeq" id="WP_006237687.1">
    <property type="nucleotide sequence ID" value="NZ_JH636049.1"/>
</dbReference>
<feature type="transmembrane region" description="Helical" evidence="6">
    <location>
        <begin position="43"/>
        <end position="60"/>
    </location>
</feature>
<feature type="transmembrane region" description="Helical" evidence="6">
    <location>
        <begin position="422"/>
        <end position="443"/>
    </location>
</feature>
<evidence type="ECO:0000256" key="2">
    <source>
        <dbReference type="ARBA" id="ARBA00008432"/>
    </source>
</evidence>
<dbReference type="GO" id="GO:0016020">
    <property type="term" value="C:membrane"/>
    <property type="evidence" value="ECO:0007669"/>
    <property type="project" value="UniProtKB-SubCell"/>
</dbReference>
<feature type="transmembrane region" description="Helical" evidence="6">
    <location>
        <begin position="307"/>
        <end position="328"/>
    </location>
</feature>
<protein>
    <submittedName>
        <fullName evidence="7">Nitrate/nitrite transporter</fullName>
    </submittedName>
</protein>
<feature type="transmembrane region" description="Helical" evidence="6">
    <location>
        <begin position="134"/>
        <end position="152"/>
    </location>
</feature>
<accession>I0V0A6</accession>
<feature type="transmembrane region" description="Helical" evidence="6">
    <location>
        <begin position="172"/>
        <end position="194"/>
    </location>
</feature>
<keyword evidence="5 6" id="KW-0472">Membrane</keyword>
<dbReference type="Pfam" id="PF07690">
    <property type="entry name" value="MFS_1"/>
    <property type="match status" value="1"/>
</dbReference>
<dbReference type="InterPro" id="IPR036259">
    <property type="entry name" value="MFS_trans_sf"/>
</dbReference>
<keyword evidence="4 6" id="KW-1133">Transmembrane helix</keyword>
<name>I0V0A6_9PSEU</name>
<sequence length="460" mass="48795">MTITRTPATSPRFRLRGRWLDEWNAEDALSWASWGRRTAWKNLVLSIFSEHLGFSVWVLMSVVVTDLDSAGYHFDVGETFWLLIVPNVVGAALRVPYTFAVPAFGGRAWTAISSGLLLLPCAMLWFAVTNEGTPYWFFLLTSATMGLGGGNFSSSMANISFFFPSRAKGLALGLNAAGGNLGVAVTQLAVPVVISTSTGVTLANAALLWLPLVIVASVAALLFMDSVTHARPEARAYREALLAKHTWVMSLLYAGTFGSFIGFSFAFPLLLDLTFAEDGSSLVFLGAAIGSVARPIGGWLSDRFGGALVTLWTFAALLLGTLGVLVSLSRYDFGLFFGSFVMLFVCAGAGNGSTYRMIAVIFAALAVRRAEETGQEQGAAAARAARQSAAVVGICGAVGAFGGVLVNLALRASLSSAGDLVPALAGFGACYAACLLVTWWFYLRTRFATAFSPSLAWARV</sequence>
<dbReference type="Gene3D" id="1.20.1250.20">
    <property type="entry name" value="MFS general substrate transporter like domains"/>
    <property type="match status" value="1"/>
</dbReference>
<evidence type="ECO:0000256" key="4">
    <source>
        <dbReference type="ARBA" id="ARBA00022989"/>
    </source>
</evidence>
<feature type="transmembrane region" description="Helical" evidence="6">
    <location>
        <begin position="206"/>
        <end position="224"/>
    </location>
</feature>
<evidence type="ECO:0000313" key="7">
    <source>
        <dbReference type="EMBL" id="EID53559.1"/>
    </source>
</evidence>
<feature type="transmembrane region" description="Helical" evidence="6">
    <location>
        <begin position="388"/>
        <end position="410"/>
    </location>
</feature>
<dbReference type="PANTHER" id="PTHR23515">
    <property type="entry name" value="HIGH-AFFINITY NITRATE TRANSPORTER 2.3"/>
    <property type="match status" value="1"/>
</dbReference>
<reference evidence="7 8" key="1">
    <citation type="submission" date="2012-01" db="EMBL/GenBank/DDBJ databases">
        <title>Improved High-Quality Draft sequence of Saccharomonospora xinjiangensis XJ-54.</title>
        <authorList>
            <consortium name="US DOE Joint Genome Institute"/>
            <person name="Lucas S."/>
            <person name="Han J."/>
            <person name="Lapidus A."/>
            <person name="Cheng J.-F."/>
            <person name="Goodwin L."/>
            <person name="Pitluck S."/>
            <person name="Peters L."/>
            <person name="Mikhailova N."/>
            <person name="Teshima H."/>
            <person name="Detter J.C."/>
            <person name="Han C."/>
            <person name="Tapia R."/>
            <person name="Land M."/>
            <person name="Hauser L."/>
            <person name="Kyrpides N."/>
            <person name="Ivanova N."/>
            <person name="Pagani I."/>
            <person name="Brambilla E.-M."/>
            <person name="Klenk H.-P."/>
            <person name="Woyke T."/>
        </authorList>
    </citation>
    <scope>NUCLEOTIDE SEQUENCE [LARGE SCALE GENOMIC DNA]</scope>
    <source>
        <strain evidence="7 8">XJ-54</strain>
    </source>
</reference>
<evidence type="ECO:0000256" key="1">
    <source>
        <dbReference type="ARBA" id="ARBA00004141"/>
    </source>
</evidence>
<dbReference type="Proteomes" id="UP000004691">
    <property type="component" value="Unassembled WGS sequence"/>
</dbReference>
<evidence type="ECO:0000256" key="6">
    <source>
        <dbReference type="SAM" id="Phobius"/>
    </source>
</evidence>
<dbReference type="STRING" id="882086.SacxiDRAFT_1308"/>
<dbReference type="CDD" id="cd17341">
    <property type="entry name" value="MFS_NRT2_like"/>
    <property type="match status" value="1"/>
</dbReference>
<dbReference type="eggNOG" id="COG2223">
    <property type="taxonomic scope" value="Bacteria"/>
</dbReference>
<dbReference type="EMBL" id="JH636049">
    <property type="protein sequence ID" value="EID53559.1"/>
    <property type="molecule type" value="Genomic_DNA"/>
</dbReference>
<comment type="subcellular location">
    <subcellularLocation>
        <location evidence="1">Membrane</location>
        <topology evidence="1">Multi-pass membrane protein</topology>
    </subcellularLocation>
</comment>
<dbReference type="GO" id="GO:0015112">
    <property type="term" value="F:nitrate transmembrane transporter activity"/>
    <property type="evidence" value="ECO:0007669"/>
    <property type="project" value="InterPro"/>
</dbReference>
<dbReference type="OrthoDB" id="9771451at2"/>
<keyword evidence="8" id="KW-1185">Reference proteome</keyword>
<feature type="transmembrane region" description="Helical" evidence="6">
    <location>
        <begin position="109"/>
        <end position="128"/>
    </location>
</feature>
<dbReference type="HOGENOM" id="CLU_033198_0_1_11"/>
<feature type="transmembrane region" description="Helical" evidence="6">
    <location>
        <begin position="80"/>
        <end position="97"/>
    </location>
</feature>
<dbReference type="InterPro" id="IPR011701">
    <property type="entry name" value="MFS"/>
</dbReference>
<gene>
    <name evidence="7" type="ORF">SacxiDRAFT_1308</name>
</gene>
<comment type="similarity">
    <text evidence="2">Belongs to the major facilitator superfamily. Nitrate/nitrite porter (TC 2.A.1.8) family.</text>
</comment>
<feature type="transmembrane region" description="Helical" evidence="6">
    <location>
        <begin position="282"/>
        <end position="300"/>
    </location>
</feature>
<feature type="transmembrane region" description="Helical" evidence="6">
    <location>
        <begin position="245"/>
        <end position="270"/>
    </location>
</feature>
<evidence type="ECO:0000313" key="8">
    <source>
        <dbReference type="Proteomes" id="UP000004691"/>
    </source>
</evidence>
<organism evidence="7 8">
    <name type="scientific">Saccharomonospora xinjiangensis XJ-54</name>
    <dbReference type="NCBI Taxonomy" id="882086"/>
    <lineage>
        <taxon>Bacteria</taxon>
        <taxon>Bacillati</taxon>
        <taxon>Actinomycetota</taxon>
        <taxon>Actinomycetes</taxon>
        <taxon>Pseudonocardiales</taxon>
        <taxon>Pseudonocardiaceae</taxon>
        <taxon>Saccharomonospora</taxon>
    </lineage>
</organism>
<keyword evidence="3 6" id="KW-0812">Transmembrane</keyword>
<evidence type="ECO:0000256" key="3">
    <source>
        <dbReference type="ARBA" id="ARBA00022692"/>
    </source>
</evidence>